<reference evidence="13" key="1">
    <citation type="submission" date="2020-01" db="EMBL/GenBank/DDBJ databases">
        <authorList>
            <person name="Meier V. D."/>
            <person name="Meier V D."/>
        </authorList>
    </citation>
    <scope>NUCLEOTIDE SEQUENCE</scope>
    <source>
        <strain evidence="13">HLG_WM_MAG_12</strain>
    </source>
</reference>
<evidence type="ECO:0000256" key="8">
    <source>
        <dbReference type="ARBA" id="ARBA00047838"/>
    </source>
</evidence>
<dbReference type="PIRSF" id="PIRSF000495">
    <property type="entry name" value="Amidotransf_hisH"/>
    <property type="match status" value="1"/>
</dbReference>
<dbReference type="UniPathway" id="UPA00031">
    <property type="reaction ID" value="UER00010"/>
</dbReference>
<dbReference type="PANTHER" id="PTHR42701:SF1">
    <property type="entry name" value="IMIDAZOLE GLYCEROL PHOSPHATE SYNTHASE SUBUNIT HISH"/>
    <property type="match status" value="1"/>
</dbReference>
<dbReference type="PANTHER" id="PTHR42701">
    <property type="entry name" value="IMIDAZOLE GLYCEROL PHOSPHATE SYNTHASE SUBUNIT HISH"/>
    <property type="match status" value="1"/>
</dbReference>
<evidence type="ECO:0000259" key="12">
    <source>
        <dbReference type="Pfam" id="PF00117"/>
    </source>
</evidence>
<dbReference type="GO" id="GO:0004359">
    <property type="term" value="F:glutaminase activity"/>
    <property type="evidence" value="ECO:0007669"/>
    <property type="project" value="UniProtKB-EC"/>
</dbReference>
<feature type="active site" evidence="10 11">
    <location>
        <position position="203"/>
    </location>
</feature>
<dbReference type="InterPro" id="IPR010139">
    <property type="entry name" value="Imidazole-glycPsynth_HisH"/>
</dbReference>
<dbReference type="GO" id="GO:0016829">
    <property type="term" value="F:lyase activity"/>
    <property type="evidence" value="ECO:0007669"/>
    <property type="project" value="UniProtKB-KW"/>
</dbReference>
<comment type="function">
    <text evidence="10">IGPS catalyzes the conversion of PRFAR and glutamine to IGP, AICAR and glutamate. The HisH subunit catalyzes the hydrolysis of glutamine to glutamate and ammonia as part of the synthesis of IGP and AICAR. The resulting ammonia molecule is channeled to the active site of HisF.</text>
</comment>
<keyword evidence="7 10" id="KW-0456">Lyase</keyword>
<proteinExistence type="inferred from homology"/>
<dbReference type="InterPro" id="IPR029062">
    <property type="entry name" value="Class_I_gatase-like"/>
</dbReference>
<keyword evidence="4 10" id="KW-0378">Hydrolase</keyword>
<dbReference type="Pfam" id="PF00117">
    <property type="entry name" value="GATase"/>
    <property type="match status" value="1"/>
</dbReference>
<dbReference type="Gene3D" id="3.40.50.880">
    <property type="match status" value="1"/>
</dbReference>
<feature type="active site" evidence="10 11">
    <location>
        <position position="201"/>
    </location>
</feature>
<keyword evidence="6 10" id="KW-0368">Histidine biosynthesis</keyword>
<evidence type="ECO:0000313" key="13">
    <source>
        <dbReference type="EMBL" id="CAA6811698.1"/>
    </source>
</evidence>
<dbReference type="PROSITE" id="PS51273">
    <property type="entry name" value="GATASE_TYPE_1"/>
    <property type="match status" value="1"/>
</dbReference>
<evidence type="ECO:0000256" key="9">
    <source>
        <dbReference type="ARBA" id="ARBA00049534"/>
    </source>
</evidence>
<feature type="domain" description="Glutamine amidotransferase" evidence="12">
    <location>
        <begin position="21"/>
        <end position="216"/>
    </location>
</feature>
<evidence type="ECO:0000256" key="5">
    <source>
        <dbReference type="ARBA" id="ARBA00022962"/>
    </source>
</evidence>
<evidence type="ECO:0000256" key="2">
    <source>
        <dbReference type="ARBA" id="ARBA00011152"/>
    </source>
</evidence>
<evidence type="ECO:0000256" key="10">
    <source>
        <dbReference type="HAMAP-Rule" id="MF_00278"/>
    </source>
</evidence>
<sequence>MKLVFEHQNKNKKAKYLKIAIVDYNMGNLASVKNAFLKCEQEADVIKNKDDIFKYDHVILPGVGAFGDAMDSLKESGFDESIKEYANNGGKLLGICLGAQLLFDKGDEFGLHSGLGLIPGTVKIFDKNRFKIRLKVPHMGWNKVRLKEDRVFDGIDDNVYLYFVHSHHIECEDKYIIGTTEYGYEFASIVKNNNIYGIQPHPEKSHDNGIKMIQNFINL</sequence>
<comment type="catalytic activity">
    <reaction evidence="8 10">
        <text>5-[(5-phospho-1-deoxy-D-ribulos-1-ylimino)methylamino]-1-(5-phospho-beta-D-ribosyl)imidazole-4-carboxamide + L-glutamine = D-erythro-1-(imidazol-4-yl)glycerol 3-phosphate + 5-amino-1-(5-phospho-beta-D-ribosyl)imidazole-4-carboxamide + L-glutamate + H(+)</text>
        <dbReference type="Rhea" id="RHEA:24793"/>
        <dbReference type="ChEBI" id="CHEBI:15378"/>
        <dbReference type="ChEBI" id="CHEBI:29985"/>
        <dbReference type="ChEBI" id="CHEBI:58278"/>
        <dbReference type="ChEBI" id="CHEBI:58359"/>
        <dbReference type="ChEBI" id="CHEBI:58475"/>
        <dbReference type="ChEBI" id="CHEBI:58525"/>
        <dbReference type="EC" id="4.3.2.10"/>
    </reaction>
</comment>
<protein>
    <recommendedName>
        <fullName evidence="10">Imidazole glycerol phosphate synthase subunit HisH</fullName>
        <ecNumber evidence="10">4.3.2.10</ecNumber>
    </recommendedName>
    <alternativeName>
        <fullName evidence="10">IGP synthase glutaminase subunit</fullName>
        <ecNumber evidence="10">3.5.1.2</ecNumber>
    </alternativeName>
    <alternativeName>
        <fullName evidence="10">IGP synthase subunit HisH</fullName>
    </alternativeName>
    <alternativeName>
        <fullName evidence="10">ImGP synthase subunit HisH</fullName>
        <shortName evidence="10">IGPS subunit HisH</shortName>
    </alternativeName>
</protein>
<evidence type="ECO:0000256" key="4">
    <source>
        <dbReference type="ARBA" id="ARBA00022801"/>
    </source>
</evidence>
<evidence type="ECO:0000256" key="11">
    <source>
        <dbReference type="PIRSR" id="PIRSR000495-1"/>
    </source>
</evidence>
<dbReference type="EC" id="3.5.1.2" evidence="10"/>
<comment type="subcellular location">
    <subcellularLocation>
        <location evidence="10">Cytoplasm</location>
    </subcellularLocation>
</comment>
<evidence type="ECO:0000256" key="6">
    <source>
        <dbReference type="ARBA" id="ARBA00023102"/>
    </source>
</evidence>
<gene>
    <name evidence="10" type="primary">hisH</name>
    <name evidence="13" type="ORF">HELGO_WM6462</name>
</gene>
<dbReference type="SUPFAM" id="SSF52317">
    <property type="entry name" value="Class I glutamine amidotransferase-like"/>
    <property type="match status" value="1"/>
</dbReference>
<organism evidence="13">
    <name type="scientific">uncultured Campylobacterales bacterium</name>
    <dbReference type="NCBI Taxonomy" id="352960"/>
    <lineage>
        <taxon>Bacteria</taxon>
        <taxon>Pseudomonadati</taxon>
        <taxon>Campylobacterota</taxon>
        <taxon>Epsilonproteobacteria</taxon>
        <taxon>Campylobacterales</taxon>
        <taxon>environmental samples</taxon>
    </lineage>
</organism>
<keyword evidence="13" id="KW-0808">Transferase</keyword>
<comment type="catalytic activity">
    <reaction evidence="9 10">
        <text>L-glutamine + H2O = L-glutamate + NH4(+)</text>
        <dbReference type="Rhea" id="RHEA:15889"/>
        <dbReference type="ChEBI" id="CHEBI:15377"/>
        <dbReference type="ChEBI" id="CHEBI:28938"/>
        <dbReference type="ChEBI" id="CHEBI:29985"/>
        <dbReference type="ChEBI" id="CHEBI:58359"/>
        <dbReference type="EC" id="3.5.1.2"/>
    </reaction>
</comment>
<dbReference type="HAMAP" id="MF_00278">
    <property type="entry name" value="HisH"/>
    <property type="match status" value="1"/>
</dbReference>
<dbReference type="GO" id="GO:0000107">
    <property type="term" value="F:imidazoleglycerol-phosphate synthase activity"/>
    <property type="evidence" value="ECO:0007669"/>
    <property type="project" value="UniProtKB-UniRule"/>
</dbReference>
<dbReference type="CDD" id="cd01748">
    <property type="entry name" value="GATase1_IGP_Synthase"/>
    <property type="match status" value="1"/>
</dbReference>
<evidence type="ECO:0000256" key="7">
    <source>
        <dbReference type="ARBA" id="ARBA00023239"/>
    </source>
</evidence>
<dbReference type="EMBL" id="CACVAW010000044">
    <property type="protein sequence ID" value="CAA6811698.1"/>
    <property type="molecule type" value="Genomic_DNA"/>
</dbReference>
<dbReference type="AlphaFoldDB" id="A0A6S6SMY4"/>
<keyword evidence="5 10" id="KW-0315">Glutamine amidotransferase</keyword>
<keyword evidence="13" id="KW-0328">Glycosyltransferase</keyword>
<keyword evidence="10" id="KW-0963">Cytoplasm</keyword>
<name>A0A6S6SMY4_9BACT</name>
<comment type="subunit">
    <text evidence="2 10">Heterodimer of HisH and HisF.</text>
</comment>
<evidence type="ECO:0000256" key="3">
    <source>
        <dbReference type="ARBA" id="ARBA00022605"/>
    </source>
</evidence>
<feature type="active site" description="Nucleophile" evidence="10 11">
    <location>
        <position position="96"/>
    </location>
</feature>
<dbReference type="InterPro" id="IPR017926">
    <property type="entry name" value="GATASE"/>
</dbReference>
<dbReference type="EC" id="4.3.2.10" evidence="10"/>
<comment type="pathway">
    <text evidence="1 10">Amino-acid biosynthesis; L-histidine biosynthesis; L-histidine from 5-phospho-alpha-D-ribose 1-diphosphate: step 5/9.</text>
</comment>
<accession>A0A6S6SMY4</accession>
<evidence type="ECO:0000256" key="1">
    <source>
        <dbReference type="ARBA" id="ARBA00005091"/>
    </source>
</evidence>
<dbReference type="NCBIfam" id="TIGR01855">
    <property type="entry name" value="IMP_synth_hisH"/>
    <property type="match status" value="1"/>
</dbReference>
<dbReference type="GO" id="GO:0000105">
    <property type="term" value="P:L-histidine biosynthetic process"/>
    <property type="evidence" value="ECO:0007669"/>
    <property type="project" value="UniProtKB-UniRule"/>
</dbReference>
<dbReference type="GO" id="GO:0005737">
    <property type="term" value="C:cytoplasm"/>
    <property type="evidence" value="ECO:0007669"/>
    <property type="project" value="UniProtKB-SubCell"/>
</dbReference>
<keyword evidence="3 10" id="KW-0028">Amino-acid biosynthesis</keyword>